<comment type="caution">
    <text evidence="2">The sequence shown here is derived from an EMBL/GenBank/DDBJ whole genome shotgun (WGS) entry which is preliminary data.</text>
</comment>
<accession>A0ABS8VHU9</accession>
<reference evidence="2 3" key="1">
    <citation type="journal article" date="2021" name="BMC Genomics">
        <title>Datura genome reveals duplications of psychoactive alkaloid biosynthetic genes and high mutation rate following tissue culture.</title>
        <authorList>
            <person name="Rajewski A."/>
            <person name="Carter-House D."/>
            <person name="Stajich J."/>
            <person name="Litt A."/>
        </authorList>
    </citation>
    <scope>NUCLEOTIDE SEQUENCE [LARGE SCALE GENOMIC DNA]</scope>
    <source>
        <strain evidence="2">AR-01</strain>
    </source>
</reference>
<keyword evidence="3" id="KW-1185">Reference proteome</keyword>
<feature type="region of interest" description="Disordered" evidence="1">
    <location>
        <begin position="68"/>
        <end position="159"/>
    </location>
</feature>
<dbReference type="Proteomes" id="UP000823775">
    <property type="component" value="Unassembled WGS sequence"/>
</dbReference>
<dbReference type="EMBL" id="JACEIK010004846">
    <property type="protein sequence ID" value="MCD9646578.1"/>
    <property type="molecule type" value="Genomic_DNA"/>
</dbReference>
<sequence>MSSELAQTSGEISWRWQTEHGLRNRRTCRVHAAILQTPSSATTATTIIFSASSLASRAARYWTRGGTLRNVPRGRRHTEELLPQAPPHHLRTASRSTRQPDLDGGFRVSQASGRAGLGLDLDCPWSKSQAEGPAGENEKRQLSGGEIEGGGGGGVGGDDDCFGWPDLAYFSTRDQS</sequence>
<evidence type="ECO:0000256" key="1">
    <source>
        <dbReference type="SAM" id="MobiDB-lite"/>
    </source>
</evidence>
<proteinExistence type="predicted"/>
<organism evidence="2 3">
    <name type="scientific">Datura stramonium</name>
    <name type="common">Jimsonweed</name>
    <name type="synonym">Common thornapple</name>
    <dbReference type="NCBI Taxonomy" id="4076"/>
    <lineage>
        <taxon>Eukaryota</taxon>
        <taxon>Viridiplantae</taxon>
        <taxon>Streptophyta</taxon>
        <taxon>Embryophyta</taxon>
        <taxon>Tracheophyta</taxon>
        <taxon>Spermatophyta</taxon>
        <taxon>Magnoliopsida</taxon>
        <taxon>eudicotyledons</taxon>
        <taxon>Gunneridae</taxon>
        <taxon>Pentapetalae</taxon>
        <taxon>asterids</taxon>
        <taxon>lamiids</taxon>
        <taxon>Solanales</taxon>
        <taxon>Solanaceae</taxon>
        <taxon>Solanoideae</taxon>
        <taxon>Datureae</taxon>
        <taxon>Datura</taxon>
    </lineage>
</organism>
<gene>
    <name evidence="2" type="ORF">HAX54_036514</name>
</gene>
<name>A0ABS8VHU9_DATST</name>
<feature type="compositionally biased region" description="Gly residues" evidence="1">
    <location>
        <begin position="146"/>
        <end position="156"/>
    </location>
</feature>
<protein>
    <submittedName>
        <fullName evidence="2">Uncharacterized protein</fullName>
    </submittedName>
</protein>
<evidence type="ECO:0000313" key="2">
    <source>
        <dbReference type="EMBL" id="MCD9646578.1"/>
    </source>
</evidence>
<evidence type="ECO:0000313" key="3">
    <source>
        <dbReference type="Proteomes" id="UP000823775"/>
    </source>
</evidence>